<keyword evidence="5" id="KW-0547">Nucleotide-binding</keyword>
<evidence type="ECO:0000256" key="7">
    <source>
        <dbReference type="ARBA" id="ARBA00022840"/>
    </source>
</evidence>
<reference evidence="11" key="2">
    <citation type="submission" date="2020-09" db="EMBL/GenBank/DDBJ databases">
        <authorList>
            <person name="Sun Q."/>
            <person name="Sedlacek I."/>
        </authorList>
    </citation>
    <scope>NUCLEOTIDE SEQUENCE</scope>
    <source>
        <strain evidence="11">CCM 7897</strain>
    </source>
</reference>
<dbReference type="Pfam" id="PF13188">
    <property type="entry name" value="PAS_8"/>
    <property type="match status" value="1"/>
</dbReference>
<dbReference type="Proteomes" id="UP000606044">
    <property type="component" value="Unassembled WGS sequence"/>
</dbReference>
<dbReference type="Gene3D" id="3.30.565.10">
    <property type="entry name" value="Histidine kinase-like ATPase, C-terminal domain"/>
    <property type="match status" value="1"/>
</dbReference>
<evidence type="ECO:0000256" key="3">
    <source>
        <dbReference type="ARBA" id="ARBA00022553"/>
    </source>
</evidence>
<evidence type="ECO:0000256" key="9">
    <source>
        <dbReference type="SAM" id="Phobius"/>
    </source>
</evidence>
<dbReference type="InterPro" id="IPR003661">
    <property type="entry name" value="HisK_dim/P_dom"/>
</dbReference>
<dbReference type="InterPro" id="IPR036890">
    <property type="entry name" value="HATPase_C_sf"/>
</dbReference>
<name>A0A917BKG6_9HYPH</name>
<feature type="transmembrane region" description="Helical" evidence="9">
    <location>
        <begin position="171"/>
        <end position="191"/>
    </location>
</feature>
<dbReference type="EMBL" id="BMCT01000001">
    <property type="protein sequence ID" value="GGF47577.1"/>
    <property type="molecule type" value="Genomic_DNA"/>
</dbReference>
<dbReference type="CDD" id="cd00082">
    <property type="entry name" value="HisKA"/>
    <property type="match status" value="1"/>
</dbReference>
<dbReference type="EC" id="2.7.13.3" evidence="2"/>
<comment type="catalytic activity">
    <reaction evidence="1">
        <text>ATP + protein L-histidine = ADP + protein N-phospho-L-histidine.</text>
        <dbReference type="EC" id="2.7.13.3"/>
    </reaction>
</comment>
<dbReference type="InterPro" id="IPR035965">
    <property type="entry name" value="PAS-like_dom_sf"/>
</dbReference>
<evidence type="ECO:0000256" key="2">
    <source>
        <dbReference type="ARBA" id="ARBA00012438"/>
    </source>
</evidence>
<dbReference type="RefSeq" id="WP_188574849.1">
    <property type="nucleotide sequence ID" value="NZ_BMCT01000001.1"/>
</dbReference>
<keyword evidence="4" id="KW-0808">Transferase</keyword>
<dbReference type="Pfam" id="PF00512">
    <property type="entry name" value="HisKA"/>
    <property type="match status" value="1"/>
</dbReference>
<dbReference type="AlphaFoldDB" id="A0A917BKG6"/>
<keyword evidence="12" id="KW-1185">Reference proteome</keyword>
<keyword evidence="7" id="KW-0067">ATP-binding</keyword>
<dbReference type="SMART" id="SM00387">
    <property type="entry name" value="HATPase_c"/>
    <property type="match status" value="1"/>
</dbReference>
<protein>
    <recommendedName>
        <fullName evidence="2">histidine kinase</fullName>
        <ecNumber evidence="2">2.7.13.3</ecNumber>
    </recommendedName>
</protein>
<reference evidence="11" key="1">
    <citation type="journal article" date="2014" name="Int. J. Syst. Evol. Microbiol.">
        <title>Complete genome sequence of Corynebacterium casei LMG S-19264T (=DSM 44701T), isolated from a smear-ripened cheese.</title>
        <authorList>
            <consortium name="US DOE Joint Genome Institute (JGI-PGF)"/>
            <person name="Walter F."/>
            <person name="Albersmeier A."/>
            <person name="Kalinowski J."/>
            <person name="Ruckert C."/>
        </authorList>
    </citation>
    <scope>NUCLEOTIDE SEQUENCE</scope>
    <source>
        <strain evidence="11">CCM 7897</strain>
    </source>
</reference>
<dbReference type="PANTHER" id="PTHR43065:SF46">
    <property type="entry name" value="C4-DICARBOXYLATE TRANSPORT SENSOR PROTEIN DCTB"/>
    <property type="match status" value="1"/>
</dbReference>
<dbReference type="SUPFAM" id="SSF55785">
    <property type="entry name" value="PYP-like sensor domain (PAS domain)"/>
    <property type="match status" value="1"/>
</dbReference>
<organism evidence="11 12">
    <name type="scientific">Azorhizobium oxalatiphilum</name>
    <dbReference type="NCBI Taxonomy" id="980631"/>
    <lineage>
        <taxon>Bacteria</taxon>
        <taxon>Pseudomonadati</taxon>
        <taxon>Pseudomonadota</taxon>
        <taxon>Alphaproteobacteria</taxon>
        <taxon>Hyphomicrobiales</taxon>
        <taxon>Xanthobacteraceae</taxon>
        <taxon>Azorhizobium</taxon>
    </lineage>
</organism>
<feature type="domain" description="Histidine kinase" evidence="10">
    <location>
        <begin position="341"/>
        <end position="559"/>
    </location>
</feature>
<proteinExistence type="predicted"/>
<evidence type="ECO:0000259" key="10">
    <source>
        <dbReference type="PROSITE" id="PS50109"/>
    </source>
</evidence>
<evidence type="ECO:0000256" key="8">
    <source>
        <dbReference type="ARBA" id="ARBA00023012"/>
    </source>
</evidence>
<dbReference type="PRINTS" id="PR00344">
    <property type="entry name" value="BCTRLSENSOR"/>
</dbReference>
<dbReference type="InterPro" id="IPR004358">
    <property type="entry name" value="Sig_transdc_His_kin-like_C"/>
</dbReference>
<dbReference type="SUPFAM" id="SSF47384">
    <property type="entry name" value="Homodimeric domain of signal transducing histidine kinase"/>
    <property type="match status" value="1"/>
</dbReference>
<dbReference type="GO" id="GO:0000155">
    <property type="term" value="F:phosphorelay sensor kinase activity"/>
    <property type="evidence" value="ECO:0007669"/>
    <property type="project" value="InterPro"/>
</dbReference>
<keyword evidence="9" id="KW-1133">Transmembrane helix</keyword>
<evidence type="ECO:0000256" key="6">
    <source>
        <dbReference type="ARBA" id="ARBA00022777"/>
    </source>
</evidence>
<sequence length="566" mass="61873">MPAALIVTTLGLFLATGMLYVSQNQHRALLSATVRSSGWVAYQAQLEYVKTQNQFEVTTLRLNRRSLDELQFRLELLRSRLPLLYDSDEGRLLQEVAAQKDVLQHYEGVLDSLIDSLPNLSPDAPATLPALRSAFYEIEPLGRVLQRVLMQSVAYNEEIFRREREVAASPAVVPFALLFVSGTCLVAILFMDGRRDRLRLAEVEAAKSEVTAVQDNLRAIIEAMPLGTIIVDPDGDQVRFINPSAQTLVDPSPQHPEWKRLIRLAFETASDANGRPTGSISMAFTKPNGEIVSLRGMVGSVIWEGRPQILILLSDTSGTRNAELQLMQAAKLSTLGEMATAIAHELNQPLAVIKMAVANARRLVLSEADSEAITSKLDRIGTQVDRAKRITDQVRRYARMPSDQTASFSCRTAVELASGFVAEQYRAAGIRMSLEMDISPDLMLSGDQTMFEQVIVNLLVNARDAYDNKKHDTSQAQVTVRARTTGPDVIIAVEDGAGGIREDVLGQIFDAFCTTKSADKGTGLGLSMARNVVRDMNGTIVGANVEGGACFTITLPVGRSQAQDVA</sequence>
<dbReference type="InterPro" id="IPR005467">
    <property type="entry name" value="His_kinase_dom"/>
</dbReference>
<dbReference type="Gene3D" id="1.10.287.130">
    <property type="match status" value="1"/>
</dbReference>
<dbReference type="GO" id="GO:0005524">
    <property type="term" value="F:ATP binding"/>
    <property type="evidence" value="ECO:0007669"/>
    <property type="project" value="UniProtKB-KW"/>
</dbReference>
<gene>
    <name evidence="11" type="ORF">GCM10007301_03630</name>
</gene>
<dbReference type="Pfam" id="PF02518">
    <property type="entry name" value="HATPase_c"/>
    <property type="match status" value="1"/>
</dbReference>
<keyword evidence="3" id="KW-0597">Phosphoprotein</keyword>
<dbReference type="InterPro" id="IPR036097">
    <property type="entry name" value="HisK_dim/P_sf"/>
</dbReference>
<keyword evidence="8" id="KW-0902">Two-component regulatory system</keyword>
<evidence type="ECO:0000256" key="4">
    <source>
        <dbReference type="ARBA" id="ARBA00022679"/>
    </source>
</evidence>
<dbReference type="InterPro" id="IPR003594">
    <property type="entry name" value="HATPase_dom"/>
</dbReference>
<dbReference type="PROSITE" id="PS50109">
    <property type="entry name" value="HIS_KIN"/>
    <property type="match status" value="1"/>
</dbReference>
<evidence type="ECO:0000313" key="12">
    <source>
        <dbReference type="Proteomes" id="UP000606044"/>
    </source>
</evidence>
<evidence type="ECO:0000256" key="1">
    <source>
        <dbReference type="ARBA" id="ARBA00000085"/>
    </source>
</evidence>
<dbReference type="PANTHER" id="PTHR43065">
    <property type="entry name" value="SENSOR HISTIDINE KINASE"/>
    <property type="match status" value="1"/>
</dbReference>
<dbReference type="SUPFAM" id="SSF55874">
    <property type="entry name" value="ATPase domain of HSP90 chaperone/DNA topoisomerase II/histidine kinase"/>
    <property type="match status" value="1"/>
</dbReference>
<accession>A0A917BKG6</accession>
<dbReference type="SMART" id="SM00388">
    <property type="entry name" value="HisKA"/>
    <property type="match status" value="1"/>
</dbReference>
<evidence type="ECO:0000256" key="5">
    <source>
        <dbReference type="ARBA" id="ARBA00022741"/>
    </source>
</evidence>
<keyword evidence="6" id="KW-0418">Kinase</keyword>
<comment type="caution">
    <text evidence="11">The sequence shown here is derived from an EMBL/GenBank/DDBJ whole genome shotgun (WGS) entry which is preliminary data.</text>
</comment>
<keyword evidence="9" id="KW-0812">Transmembrane</keyword>
<dbReference type="InterPro" id="IPR000014">
    <property type="entry name" value="PAS"/>
</dbReference>
<evidence type="ECO:0000313" key="11">
    <source>
        <dbReference type="EMBL" id="GGF47577.1"/>
    </source>
</evidence>
<keyword evidence="9" id="KW-0472">Membrane</keyword>